<proteinExistence type="predicted"/>
<evidence type="ECO:0000313" key="2">
    <source>
        <dbReference type="Proteomes" id="UP001500928"/>
    </source>
</evidence>
<accession>A0ABP9AW25</accession>
<dbReference type="Proteomes" id="UP001500928">
    <property type="component" value="Unassembled WGS sequence"/>
</dbReference>
<gene>
    <name evidence="1" type="ORF">GCM10023200_20730</name>
</gene>
<sequence length="64" mass="7251">MGTRDDMGLLDRQLAARLRRERVGLTIPDRHRAEAAAIARRHGYELHVADVAEPGCVWAEFRPT</sequence>
<organism evidence="1 2">
    <name type="scientific">Actinomycetospora chlora</name>
    <dbReference type="NCBI Taxonomy" id="663608"/>
    <lineage>
        <taxon>Bacteria</taxon>
        <taxon>Bacillati</taxon>
        <taxon>Actinomycetota</taxon>
        <taxon>Actinomycetes</taxon>
        <taxon>Pseudonocardiales</taxon>
        <taxon>Pseudonocardiaceae</taxon>
        <taxon>Actinomycetospora</taxon>
    </lineage>
</organism>
<evidence type="ECO:0000313" key="1">
    <source>
        <dbReference type="EMBL" id="GAA4786496.1"/>
    </source>
</evidence>
<reference evidence="2" key="1">
    <citation type="journal article" date="2019" name="Int. J. Syst. Evol. Microbiol.">
        <title>The Global Catalogue of Microorganisms (GCM) 10K type strain sequencing project: providing services to taxonomists for standard genome sequencing and annotation.</title>
        <authorList>
            <consortium name="The Broad Institute Genomics Platform"/>
            <consortium name="The Broad Institute Genome Sequencing Center for Infectious Disease"/>
            <person name="Wu L."/>
            <person name="Ma J."/>
        </authorList>
    </citation>
    <scope>NUCLEOTIDE SEQUENCE [LARGE SCALE GENOMIC DNA]</scope>
    <source>
        <strain evidence="2">JCM 17979</strain>
    </source>
</reference>
<dbReference type="EMBL" id="BAABHO010000013">
    <property type="protein sequence ID" value="GAA4786496.1"/>
    <property type="molecule type" value="Genomic_DNA"/>
</dbReference>
<comment type="caution">
    <text evidence="1">The sequence shown here is derived from an EMBL/GenBank/DDBJ whole genome shotgun (WGS) entry which is preliminary data.</text>
</comment>
<dbReference type="RefSeq" id="WP_345413825.1">
    <property type="nucleotide sequence ID" value="NZ_BAABHO010000013.1"/>
</dbReference>
<name>A0ABP9AW25_9PSEU</name>
<protein>
    <submittedName>
        <fullName evidence="1">Uncharacterized protein</fullName>
    </submittedName>
</protein>
<keyword evidence="2" id="KW-1185">Reference proteome</keyword>